<comment type="similarity">
    <text evidence="2 5">Belongs to the aldose epimerase family.</text>
</comment>
<accession>A0A941ASX0</accession>
<dbReference type="CDD" id="cd09019">
    <property type="entry name" value="galactose_mutarotase_like"/>
    <property type="match status" value="1"/>
</dbReference>
<dbReference type="AlphaFoldDB" id="A0A941ASX0"/>
<dbReference type="InterPro" id="IPR011013">
    <property type="entry name" value="Gal_mutarotase_sf_dom"/>
</dbReference>
<dbReference type="GO" id="GO:0033499">
    <property type="term" value="P:galactose catabolic process via UDP-galactose, Leloir pathway"/>
    <property type="evidence" value="ECO:0007669"/>
    <property type="project" value="TreeGrafter"/>
</dbReference>
<dbReference type="InterPro" id="IPR047215">
    <property type="entry name" value="Galactose_mutarotase-like"/>
</dbReference>
<comment type="pathway">
    <text evidence="1 5">Carbohydrate metabolism; hexose metabolism.</text>
</comment>
<proteinExistence type="inferred from homology"/>
<dbReference type="PANTHER" id="PTHR10091:SF0">
    <property type="entry name" value="GALACTOSE MUTAROTASE"/>
    <property type="match status" value="1"/>
</dbReference>
<evidence type="ECO:0000313" key="10">
    <source>
        <dbReference type="Proteomes" id="UP000678228"/>
    </source>
</evidence>
<dbReference type="InterPro" id="IPR015443">
    <property type="entry name" value="Aldose_1-epimerase"/>
</dbReference>
<comment type="caution">
    <text evidence="9">The sequence shown here is derived from an EMBL/GenBank/DDBJ whole genome shotgun (WGS) entry which is preliminary data.</text>
</comment>
<evidence type="ECO:0000256" key="1">
    <source>
        <dbReference type="ARBA" id="ARBA00005028"/>
    </source>
</evidence>
<dbReference type="GO" id="GO:0004034">
    <property type="term" value="F:aldose 1-epimerase activity"/>
    <property type="evidence" value="ECO:0007669"/>
    <property type="project" value="UniProtKB-EC"/>
</dbReference>
<evidence type="ECO:0000256" key="8">
    <source>
        <dbReference type="PIRSR" id="PIRSR005096-3"/>
    </source>
</evidence>
<name>A0A941ASX0_9BACI</name>
<dbReference type="InterPro" id="IPR008183">
    <property type="entry name" value="Aldose_1/G6P_1-epimerase"/>
</dbReference>
<gene>
    <name evidence="9" type="ORF">J7W16_03445</name>
</gene>
<dbReference type="EC" id="5.1.3.3" evidence="5"/>
<evidence type="ECO:0000256" key="2">
    <source>
        <dbReference type="ARBA" id="ARBA00006206"/>
    </source>
</evidence>
<feature type="binding site" evidence="8">
    <location>
        <begin position="178"/>
        <end position="180"/>
    </location>
    <ligand>
        <name>beta-D-galactose</name>
        <dbReference type="ChEBI" id="CHEBI:27667"/>
    </ligand>
</feature>
<feature type="active site" description="Proton donor" evidence="6">
    <location>
        <position position="178"/>
    </location>
</feature>
<dbReference type="EMBL" id="JAGKSQ010000001">
    <property type="protein sequence ID" value="MBP3950174.1"/>
    <property type="molecule type" value="Genomic_DNA"/>
</dbReference>
<dbReference type="SUPFAM" id="SSF74650">
    <property type="entry name" value="Galactose mutarotase-like"/>
    <property type="match status" value="1"/>
</dbReference>
<dbReference type="Proteomes" id="UP000678228">
    <property type="component" value="Unassembled WGS sequence"/>
</dbReference>
<sequence length="347" mass="38690">MQVTSEQLTVAGQNWLEYTIKNDQGMEVSCLNFGGIITRILVPDQHQQFENVVLGYKNYEDYLSNPNYFGALIGRVAGRIKGSSFELDGKTYNLPANNGENHLHGGEPGFHKVIWDTTPFENSNEAGIVLTHTSPDGENGYPGTVEMKVTYSLNNENEFTITYEGSADQKTVLTATNHSYFNLSGNLKDDIKDHELTIDASHFVELDEALIPTGEIPAVDGTPFDFRNGRQIKDGINSNFEQNVVGGNGYDHYFLFDQNNEQDVIVKEKESGRQLIVKTDQPGMVLYTSTMLDDSLQLAEGPSKRYLGLCLETQASPASVHDDRFPSVILEKDEKYFAKTTFVFGLI</sequence>
<keyword evidence="10" id="KW-1185">Reference proteome</keyword>
<keyword evidence="4 5" id="KW-0119">Carbohydrate metabolism</keyword>
<feature type="binding site" evidence="7">
    <location>
        <position position="251"/>
    </location>
    <ligand>
        <name>beta-D-galactose</name>
        <dbReference type="ChEBI" id="CHEBI:27667"/>
    </ligand>
</feature>
<dbReference type="GO" id="GO:0030246">
    <property type="term" value="F:carbohydrate binding"/>
    <property type="evidence" value="ECO:0007669"/>
    <property type="project" value="InterPro"/>
</dbReference>
<evidence type="ECO:0000256" key="3">
    <source>
        <dbReference type="ARBA" id="ARBA00023235"/>
    </source>
</evidence>
<keyword evidence="3 5" id="KW-0413">Isomerase</keyword>
<evidence type="ECO:0000256" key="7">
    <source>
        <dbReference type="PIRSR" id="PIRSR005096-2"/>
    </source>
</evidence>
<dbReference type="InterPro" id="IPR014718">
    <property type="entry name" value="GH-type_carb-bd"/>
</dbReference>
<dbReference type="PIRSF" id="PIRSF005096">
    <property type="entry name" value="GALM"/>
    <property type="match status" value="1"/>
</dbReference>
<organism evidence="9 10">
    <name type="scientific">Halalkalibacter suaedae</name>
    <dbReference type="NCBI Taxonomy" id="2822140"/>
    <lineage>
        <taxon>Bacteria</taxon>
        <taxon>Bacillati</taxon>
        <taxon>Bacillota</taxon>
        <taxon>Bacilli</taxon>
        <taxon>Bacillales</taxon>
        <taxon>Bacillaceae</taxon>
        <taxon>Halalkalibacter</taxon>
    </lineage>
</organism>
<feature type="active site" description="Proton acceptor" evidence="6">
    <location>
        <position position="312"/>
    </location>
</feature>
<reference evidence="9" key="1">
    <citation type="submission" date="2021-03" db="EMBL/GenBank/DDBJ databases">
        <title>Bacillus suaedae sp. nov., isolated from Suaeda aralocaspica.</title>
        <authorList>
            <person name="Lei R.F.R."/>
        </authorList>
    </citation>
    <scope>NUCLEOTIDE SEQUENCE</scope>
    <source>
        <strain evidence="9">YZJH907-2</strain>
    </source>
</reference>
<evidence type="ECO:0000313" key="9">
    <source>
        <dbReference type="EMBL" id="MBP3950174.1"/>
    </source>
</evidence>
<dbReference type="Pfam" id="PF01263">
    <property type="entry name" value="Aldose_epim"/>
    <property type="match status" value="1"/>
</dbReference>
<protein>
    <recommendedName>
        <fullName evidence="5">Aldose 1-epimerase</fullName>
        <ecNumber evidence="5">5.1.3.3</ecNumber>
    </recommendedName>
</protein>
<dbReference type="PANTHER" id="PTHR10091">
    <property type="entry name" value="ALDOSE-1-EPIMERASE"/>
    <property type="match status" value="1"/>
</dbReference>
<evidence type="ECO:0000256" key="6">
    <source>
        <dbReference type="PIRSR" id="PIRSR005096-1"/>
    </source>
</evidence>
<comment type="catalytic activity">
    <reaction evidence="5">
        <text>alpha-D-glucose = beta-D-glucose</text>
        <dbReference type="Rhea" id="RHEA:10264"/>
        <dbReference type="ChEBI" id="CHEBI:15903"/>
        <dbReference type="ChEBI" id="CHEBI:17925"/>
        <dbReference type="EC" id="5.1.3.3"/>
    </reaction>
</comment>
<dbReference type="RefSeq" id="WP_210595784.1">
    <property type="nucleotide sequence ID" value="NZ_JAGKSQ010000001.1"/>
</dbReference>
<evidence type="ECO:0000256" key="4">
    <source>
        <dbReference type="ARBA" id="ARBA00023277"/>
    </source>
</evidence>
<dbReference type="GO" id="GO:0006006">
    <property type="term" value="P:glucose metabolic process"/>
    <property type="evidence" value="ECO:0007669"/>
    <property type="project" value="TreeGrafter"/>
</dbReference>
<dbReference type="Gene3D" id="2.70.98.10">
    <property type="match status" value="1"/>
</dbReference>
<dbReference type="NCBIfam" id="NF008277">
    <property type="entry name" value="PRK11055.1"/>
    <property type="match status" value="1"/>
</dbReference>
<dbReference type="GO" id="GO:0005737">
    <property type="term" value="C:cytoplasm"/>
    <property type="evidence" value="ECO:0007669"/>
    <property type="project" value="TreeGrafter"/>
</dbReference>
<evidence type="ECO:0000256" key="5">
    <source>
        <dbReference type="PIRNR" id="PIRNR005096"/>
    </source>
</evidence>